<proteinExistence type="predicted"/>
<sequence>MSHSRKNESFNEDFAENVILVSSVQSESAMNFLISDPSYEGLVAEVLSNELDPATVVFERTEHFIKNDGTIASHLNFTANQYASAFVDRPHMHWTWNGLVHANSGGDWETARIAYLEPLSEFAHVFSCAPYDTMVVGSHTLSRRSIILVPMEILNSLKKKMERYEGEIIGYDPKKMSLRQAVATIIQDKFPHAFRLVNKNKTDICTLSVSDGKRNIDISVCSHHDYNQACGYFNAYYIKTEDEEIELMDSPSTIRLAEYREYTQGRHVGLHHGSATDIESHASFKKLKAVSEHPESAIAKNMSVLVGAKGAKFIPGLLSVEAYHKYEDLQRYHKGTGLRHYADYLVKKAMIADCRSIHFELGMDGSLKSEQLKSIIDDHYEELLNNLAAVATSGSKSDLLAYRKSLLDAYMKVLGIRELKIAADPSISASSRRTSVVPAAGPALPAAGNVRVSRSGHSFWSTNRLAVGIGALVAGGLIVGAAYLLRNRNSG</sequence>
<dbReference type="AlphaFoldDB" id="A0A5E4PET7"/>
<protein>
    <submittedName>
        <fullName evidence="2">Uncharacterized protein</fullName>
    </submittedName>
</protein>
<organism evidence="2 3">
    <name type="scientific">Aquicella siphonis</name>
    <dbReference type="NCBI Taxonomy" id="254247"/>
    <lineage>
        <taxon>Bacteria</taxon>
        <taxon>Pseudomonadati</taxon>
        <taxon>Pseudomonadota</taxon>
        <taxon>Gammaproteobacteria</taxon>
        <taxon>Legionellales</taxon>
        <taxon>Coxiellaceae</taxon>
        <taxon>Aquicella</taxon>
    </lineage>
</organism>
<dbReference type="EMBL" id="LR699119">
    <property type="protein sequence ID" value="VVC75125.1"/>
    <property type="molecule type" value="Genomic_DNA"/>
</dbReference>
<reference evidence="2 3" key="1">
    <citation type="submission" date="2019-08" db="EMBL/GenBank/DDBJ databases">
        <authorList>
            <person name="Guy L."/>
        </authorList>
    </citation>
    <scope>NUCLEOTIDE SEQUENCE [LARGE SCALE GENOMIC DNA]</scope>
    <source>
        <strain evidence="2 3">SGT-108</strain>
    </source>
</reference>
<name>A0A5E4PET7_9COXI</name>
<accession>A0A5E4PET7</accession>
<evidence type="ECO:0000256" key="1">
    <source>
        <dbReference type="SAM" id="Phobius"/>
    </source>
</evidence>
<evidence type="ECO:0000313" key="3">
    <source>
        <dbReference type="Proteomes" id="UP000324194"/>
    </source>
</evidence>
<keyword evidence="1" id="KW-0472">Membrane</keyword>
<gene>
    <name evidence="2" type="ORF">AQUSIP_04010</name>
</gene>
<keyword evidence="3" id="KW-1185">Reference proteome</keyword>
<dbReference type="RefSeq" id="WP_148338143.1">
    <property type="nucleotide sequence ID" value="NZ_LR699119.1"/>
</dbReference>
<keyword evidence="1" id="KW-1133">Transmembrane helix</keyword>
<feature type="transmembrane region" description="Helical" evidence="1">
    <location>
        <begin position="465"/>
        <end position="485"/>
    </location>
</feature>
<dbReference type="OrthoDB" id="5660228at2"/>
<dbReference type="KEGG" id="asip:AQUSIP_04010"/>
<dbReference type="Proteomes" id="UP000324194">
    <property type="component" value="Chromosome 1"/>
</dbReference>
<keyword evidence="1" id="KW-0812">Transmembrane</keyword>
<evidence type="ECO:0000313" key="2">
    <source>
        <dbReference type="EMBL" id="VVC75125.1"/>
    </source>
</evidence>